<dbReference type="GO" id="GO:0051262">
    <property type="term" value="P:protein tetramerization"/>
    <property type="evidence" value="ECO:0007669"/>
    <property type="project" value="InterPro"/>
</dbReference>
<comment type="caution">
    <text evidence="6">The sequence shown here is derived from an EMBL/GenBank/DDBJ whole genome shotgun (WGS) entry which is preliminary data.</text>
</comment>
<dbReference type="GO" id="GO:0051082">
    <property type="term" value="F:unfolded protein binding"/>
    <property type="evidence" value="ECO:0007669"/>
    <property type="project" value="InterPro"/>
</dbReference>
<evidence type="ECO:0000256" key="3">
    <source>
        <dbReference type="ARBA" id="ARBA00022927"/>
    </source>
</evidence>
<evidence type="ECO:0000256" key="1">
    <source>
        <dbReference type="ARBA" id="ARBA00009990"/>
    </source>
</evidence>
<accession>A0A3N1P9R7</accession>
<evidence type="ECO:0000256" key="5">
    <source>
        <dbReference type="HAMAP-Rule" id="MF_00821"/>
    </source>
</evidence>
<evidence type="ECO:0000256" key="4">
    <source>
        <dbReference type="ARBA" id="ARBA00023010"/>
    </source>
</evidence>
<keyword evidence="4 5" id="KW-0811">Translocation</keyword>
<dbReference type="Gene3D" id="3.10.420.10">
    <property type="entry name" value="SecB-like"/>
    <property type="match status" value="1"/>
</dbReference>
<keyword evidence="5" id="KW-0963">Cytoplasm</keyword>
<dbReference type="InterPro" id="IPR035958">
    <property type="entry name" value="SecB-like_sf"/>
</dbReference>
<comment type="subcellular location">
    <subcellularLocation>
        <location evidence="5">Cytoplasm</location>
    </subcellularLocation>
</comment>
<dbReference type="GO" id="GO:0005737">
    <property type="term" value="C:cytoplasm"/>
    <property type="evidence" value="ECO:0007669"/>
    <property type="project" value="UniProtKB-SubCell"/>
</dbReference>
<dbReference type="NCBIfam" id="NF004392">
    <property type="entry name" value="PRK05751.1-3"/>
    <property type="match status" value="1"/>
</dbReference>
<dbReference type="Pfam" id="PF02556">
    <property type="entry name" value="SecB"/>
    <property type="match status" value="1"/>
</dbReference>
<organism evidence="6 7">
    <name type="scientific">Marinimicrobium koreense</name>
    <dbReference type="NCBI Taxonomy" id="306545"/>
    <lineage>
        <taxon>Bacteria</taxon>
        <taxon>Pseudomonadati</taxon>
        <taxon>Pseudomonadota</taxon>
        <taxon>Gammaproteobacteria</taxon>
        <taxon>Cellvibrionales</taxon>
        <taxon>Cellvibrionaceae</taxon>
        <taxon>Marinimicrobium</taxon>
    </lineage>
</organism>
<comment type="similarity">
    <text evidence="1 5">Belongs to the SecB family.</text>
</comment>
<evidence type="ECO:0000313" key="7">
    <source>
        <dbReference type="Proteomes" id="UP000273643"/>
    </source>
</evidence>
<dbReference type="EMBL" id="RJUK01000001">
    <property type="protein sequence ID" value="ROQ21436.1"/>
    <property type="molecule type" value="Genomic_DNA"/>
</dbReference>
<dbReference type="Proteomes" id="UP000273643">
    <property type="component" value="Unassembled WGS sequence"/>
</dbReference>
<evidence type="ECO:0000256" key="2">
    <source>
        <dbReference type="ARBA" id="ARBA00022448"/>
    </source>
</evidence>
<dbReference type="InterPro" id="IPR003708">
    <property type="entry name" value="SecB"/>
</dbReference>
<dbReference type="GO" id="GO:0006457">
    <property type="term" value="P:protein folding"/>
    <property type="evidence" value="ECO:0007669"/>
    <property type="project" value="UniProtKB-UniRule"/>
</dbReference>
<dbReference type="SUPFAM" id="SSF54611">
    <property type="entry name" value="SecB-like"/>
    <property type="match status" value="1"/>
</dbReference>
<dbReference type="OrthoDB" id="9795145at2"/>
<dbReference type="NCBIfam" id="TIGR00809">
    <property type="entry name" value="secB"/>
    <property type="match status" value="1"/>
</dbReference>
<proteinExistence type="inferred from homology"/>
<dbReference type="NCBIfam" id="NF004393">
    <property type="entry name" value="PRK05751.1-4"/>
    <property type="match status" value="1"/>
</dbReference>
<keyword evidence="3 5" id="KW-0653">Protein transport</keyword>
<keyword evidence="7" id="KW-1185">Reference proteome</keyword>
<comment type="function">
    <text evidence="5">One of the proteins required for the normal export of preproteins out of the cell cytoplasm. It is a molecular chaperone that binds to a subset of precursor proteins, maintaining them in a translocation-competent state. It also specifically binds to its receptor SecA.</text>
</comment>
<gene>
    <name evidence="5" type="primary">secB</name>
    <name evidence="6" type="ORF">EDC38_2060</name>
</gene>
<dbReference type="PANTHER" id="PTHR36918">
    <property type="match status" value="1"/>
</dbReference>
<dbReference type="GO" id="GO:0015031">
    <property type="term" value="P:protein transport"/>
    <property type="evidence" value="ECO:0007669"/>
    <property type="project" value="UniProtKB-UniRule"/>
</dbReference>
<evidence type="ECO:0000313" key="6">
    <source>
        <dbReference type="EMBL" id="ROQ21436.1"/>
    </source>
</evidence>
<comment type="subunit">
    <text evidence="5">Homotetramer, a dimer of dimers. One homotetramer interacts with 1 SecA dimer.</text>
</comment>
<reference evidence="6 7" key="1">
    <citation type="submission" date="2018-11" db="EMBL/GenBank/DDBJ databases">
        <title>Genomic Encyclopedia of Type Strains, Phase IV (KMG-IV): sequencing the most valuable type-strain genomes for metagenomic binning, comparative biology and taxonomic classification.</title>
        <authorList>
            <person name="Goeker M."/>
        </authorList>
    </citation>
    <scope>NUCLEOTIDE SEQUENCE [LARGE SCALE GENOMIC DNA]</scope>
    <source>
        <strain evidence="6 7">DSM 16974</strain>
    </source>
</reference>
<dbReference type="AlphaFoldDB" id="A0A3N1P9R7"/>
<name>A0A3N1P9R7_9GAMM</name>
<sequence>MADENTTQENGAGATQEAPRGLQIKRIYLKDLSFETPMGVESFNRAWKPKIDQELNVQVNNLDENHYEVVLLMTITATMDDKVVFLVEVKQAGLFAIQGLEKAQLSQVINTTCPQILFPYTREVIDSTLSRGGFPPLMLPPINFDAVFAQAVQQVRKQGESSQPADA</sequence>
<keyword evidence="2 5" id="KW-0813">Transport</keyword>
<dbReference type="RefSeq" id="WP_024461406.1">
    <property type="nucleotide sequence ID" value="NZ_JBHYFO010000010.1"/>
</dbReference>
<keyword evidence="5" id="KW-0143">Chaperone</keyword>
<dbReference type="PRINTS" id="PR01594">
    <property type="entry name" value="SECBCHAPRONE"/>
</dbReference>
<protein>
    <recommendedName>
        <fullName evidence="5">Protein-export protein SecB</fullName>
    </recommendedName>
</protein>
<dbReference type="PANTHER" id="PTHR36918:SF1">
    <property type="entry name" value="PROTEIN-EXPORT PROTEIN SECB"/>
    <property type="match status" value="1"/>
</dbReference>
<dbReference type="HAMAP" id="MF_00821">
    <property type="entry name" value="SecB"/>
    <property type="match status" value="1"/>
</dbReference>